<reference evidence="9 10" key="1">
    <citation type="journal article" date="2019" name="Sci. Rep.">
        <title>Colletotrichum shisoi sp. nov., an anthracnose pathogen of Perilla frutescens in Japan: molecular phylogenetic, morphological and genomic evidence.</title>
        <authorList>
            <person name="Gan P."/>
            <person name="Tsushima A."/>
            <person name="Hiroyama R."/>
            <person name="Narusaka M."/>
            <person name="Takano Y."/>
            <person name="Narusaka Y."/>
            <person name="Kawaradani M."/>
            <person name="Damm U."/>
            <person name="Shirasu K."/>
        </authorList>
    </citation>
    <scope>NUCLEOTIDE SEQUENCE [LARGE SCALE GENOMIC DNA]</scope>
    <source>
        <strain evidence="9 10">PG-2018a</strain>
    </source>
</reference>
<dbReference type="PANTHER" id="PTHR46300">
    <property type="entry name" value="P450, PUTATIVE (EUROFUNG)-RELATED-RELATED"/>
    <property type="match status" value="1"/>
</dbReference>
<keyword evidence="7" id="KW-0503">Monooxygenase</keyword>
<dbReference type="GO" id="GO:0004497">
    <property type="term" value="F:monooxygenase activity"/>
    <property type="evidence" value="ECO:0007669"/>
    <property type="project" value="UniProtKB-KW"/>
</dbReference>
<dbReference type="GO" id="GO:0020037">
    <property type="term" value="F:heme binding"/>
    <property type="evidence" value="ECO:0007669"/>
    <property type="project" value="InterPro"/>
</dbReference>
<evidence type="ECO:0000313" key="10">
    <source>
        <dbReference type="Proteomes" id="UP000326340"/>
    </source>
</evidence>
<dbReference type="Pfam" id="PF00067">
    <property type="entry name" value="p450"/>
    <property type="match status" value="2"/>
</dbReference>
<keyword evidence="4 8" id="KW-0479">Metal-binding</keyword>
<dbReference type="SUPFAM" id="SSF48264">
    <property type="entry name" value="Cytochrome P450"/>
    <property type="match status" value="1"/>
</dbReference>
<dbReference type="InterPro" id="IPR036396">
    <property type="entry name" value="Cyt_P450_sf"/>
</dbReference>
<evidence type="ECO:0000256" key="5">
    <source>
        <dbReference type="ARBA" id="ARBA00023002"/>
    </source>
</evidence>
<keyword evidence="6 8" id="KW-0408">Iron</keyword>
<dbReference type="AlphaFoldDB" id="A0A5Q4BHV5"/>
<comment type="caution">
    <text evidence="9">The sequence shown here is derived from an EMBL/GenBank/DDBJ whole genome shotgun (WGS) entry which is preliminary data.</text>
</comment>
<evidence type="ECO:0000256" key="1">
    <source>
        <dbReference type="ARBA" id="ARBA00001971"/>
    </source>
</evidence>
<keyword evidence="5" id="KW-0560">Oxidoreductase</keyword>
<evidence type="ECO:0000256" key="4">
    <source>
        <dbReference type="ARBA" id="ARBA00022723"/>
    </source>
</evidence>
<dbReference type="GO" id="GO:0005506">
    <property type="term" value="F:iron ion binding"/>
    <property type="evidence" value="ECO:0007669"/>
    <property type="project" value="InterPro"/>
</dbReference>
<dbReference type="Gene3D" id="1.10.630.10">
    <property type="entry name" value="Cytochrome P450"/>
    <property type="match status" value="1"/>
</dbReference>
<evidence type="ECO:0000256" key="6">
    <source>
        <dbReference type="ARBA" id="ARBA00023004"/>
    </source>
</evidence>
<dbReference type="InterPro" id="IPR002401">
    <property type="entry name" value="Cyt_P450_E_grp-I"/>
</dbReference>
<proteinExistence type="inferred from homology"/>
<organism evidence="9 10">
    <name type="scientific">Colletotrichum shisoi</name>
    <dbReference type="NCBI Taxonomy" id="2078593"/>
    <lineage>
        <taxon>Eukaryota</taxon>
        <taxon>Fungi</taxon>
        <taxon>Dikarya</taxon>
        <taxon>Ascomycota</taxon>
        <taxon>Pezizomycotina</taxon>
        <taxon>Sordariomycetes</taxon>
        <taxon>Hypocreomycetidae</taxon>
        <taxon>Glomerellales</taxon>
        <taxon>Glomerellaceae</taxon>
        <taxon>Colletotrichum</taxon>
        <taxon>Colletotrichum destructivum species complex</taxon>
    </lineage>
</organism>
<dbReference type="InterPro" id="IPR001128">
    <property type="entry name" value="Cyt_P450"/>
</dbReference>
<dbReference type="EMBL" id="PUHP01001265">
    <property type="protein sequence ID" value="TQN66277.1"/>
    <property type="molecule type" value="Genomic_DNA"/>
</dbReference>
<dbReference type="GO" id="GO:0016705">
    <property type="term" value="F:oxidoreductase activity, acting on paired donors, with incorporation or reduction of molecular oxygen"/>
    <property type="evidence" value="ECO:0007669"/>
    <property type="project" value="InterPro"/>
</dbReference>
<gene>
    <name evidence="9" type="primary">FtmP450-2</name>
    <name evidence="9" type="ORF">CSHISOI_09155</name>
</gene>
<evidence type="ECO:0000256" key="8">
    <source>
        <dbReference type="PIRSR" id="PIRSR602401-1"/>
    </source>
</evidence>
<dbReference type="OrthoDB" id="1470350at2759"/>
<keyword evidence="3 8" id="KW-0349">Heme</keyword>
<sequence>MDFFDTNPTAAVAGGPCSPDRHLRLAQARPLPSSHVKNFRRALRQPGYNASKQIANGVERPGMGTSEAEMAETSVSILSWLVVAMVTYPHMMRKAQAMLDEVVGQQRLPVYEDRTRLPYIDAMIEEGDEYMGYRIPAGATVVASQRAITRDKGVFGADGDDSRPERWLEGQDLPRVSFGYARRLCPGRHVGRDGLWIMSARPLWAFEMEAPTDAATGEEGGD</sequence>
<evidence type="ECO:0000313" key="9">
    <source>
        <dbReference type="EMBL" id="TQN66277.1"/>
    </source>
</evidence>
<keyword evidence="10" id="KW-1185">Reference proteome</keyword>
<protein>
    <submittedName>
        <fullName evidence="9">Fumitremorgin C synthase</fullName>
    </submittedName>
</protein>
<evidence type="ECO:0000256" key="3">
    <source>
        <dbReference type="ARBA" id="ARBA00022617"/>
    </source>
</evidence>
<feature type="binding site" description="axial binding residue" evidence="8">
    <location>
        <position position="185"/>
    </location>
    <ligand>
        <name>heme</name>
        <dbReference type="ChEBI" id="CHEBI:30413"/>
    </ligand>
    <ligandPart>
        <name>Fe</name>
        <dbReference type="ChEBI" id="CHEBI:18248"/>
    </ligandPart>
</feature>
<evidence type="ECO:0000256" key="2">
    <source>
        <dbReference type="ARBA" id="ARBA00010617"/>
    </source>
</evidence>
<dbReference type="PRINTS" id="PR00463">
    <property type="entry name" value="EP450I"/>
</dbReference>
<comment type="similarity">
    <text evidence="2">Belongs to the cytochrome P450 family.</text>
</comment>
<dbReference type="Proteomes" id="UP000326340">
    <property type="component" value="Unassembled WGS sequence"/>
</dbReference>
<name>A0A5Q4BHV5_9PEZI</name>
<comment type="cofactor">
    <cofactor evidence="1 8">
        <name>heme</name>
        <dbReference type="ChEBI" id="CHEBI:30413"/>
    </cofactor>
</comment>
<dbReference type="PANTHER" id="PTHR46300:SF1">
    <property type="entry name" value="P450, PUTATIVE (EUROFUNG)-RELATED"/>
    <property type="match status" value="1"/>
</dbReference>
<accession>A0A5Q4BHV5</accession>
<evidence type="ECO:0000256" key="7">
    <source>
        <dbReference type="ARBA" id="ARBA00023033"/>
    </source>
</evidence>
<dbReference type="InterPro" id="IPR050364">
    <property type="entry name" value="Cytochrome_P450_fung"/>
</dbReference>